<dbReference type="Proteomes" id="UP000054321">
    <property type="component" value="Unassembled WGS sequence"/>
</dbReference>
<dbReference type="OrthoDB" id="3563445at2759"/>
<feature type="domain" description="2EXR" evidence="1">
    <location>
        <begin position="17"/>
        <end position="163"/>
    </location>
</feature>
<dbReference type="AlphaFoldDB" id="A0A0C3H5D0"/>
<sequence length="348" mass="39836">MANTASQVTNSDLDPVFYPFLELPYELRAKIWMEHLKEATPLLYRFEIQYSLRSRVRSDIIYDHNIYHYVAKPKDTVILKPIAFDGYDEEQLPNLIRSTLSSRTALATCTESRQIALKILPDSLPFRKLPRLWTLFDDTKDDPADGTAYPEYILRFNGAKDIIIFHASWENQEAVVEISKFQGYSPDGFSRMQHIGLTVGALDEGHGYHSAVISTAYGVNPAECRCSTVDCHDVSDLGSDHDRKNRKGAYLEDAGCRCETEEGRVGGSAKKHIWSTIRSSDIDRWCVAWDERTGCFRTNYIVKAIRENWRPNFPYYKALEHLDIKFLRRLDPGGNSMPGLVDFGRAYD</sequence>
<accession>A0A0C3H5D0</accession>
<reference evidence="2 3" key="1">
    <citation type="submission" date="2014-04" db="EMBL/GenBank/DDBJ databases">
        <authorList>
            <consortium name="DOE Joint Genome Institute"/>
            <person name="Kuo A."/>
            <person name="Martino E."/>
            <person name="Perotto S."/>
            <person name="Kohler A."/>
            <person name="Nagy L.G."/>
            <person name="Floudas D."/>
            <person name="Copeland A."/>
            <person name="Barry K.W."/>
            <person name="Cichocki N."/>
            <person name="Veneault-Fourrey C."/>
            <person name="LaButti K."/>
            <person name="Lindquist E.A."/>
            <person name="Lipzen A."/>
            <person name="Lundell T."/>
            <person name="Morin E."/>
            <person name="Murat C."/>
            <person name="Sun H."/>
            <person name="Tunlid A."/>
            <person name="Henrissat B."/>
            <person name="Grigoriev I.V."/>
            <person name="Hibbett D.S."/>
            <person name="Martin F."/>
            <person name="Nordberg H.P."/>
            <person name="Cantor M.N."/>
            <person name="Hua S.X."/>
        </authorList>
    </citation>
    <scope>NUCLEOTIDE SEQUENCE [LARGE SCALE GENOMIC DNA]</scope>
    <source>
        <strain evidence="2 3">Zn</strain>
    </source>
</reference>
<dbReference type="InterPro" id="IPR045518">
    <property type="entry name" value="2EXR"/>
</dbReference>
<evidence type="ECO:0000313" key="2">
    <source>
        <dbReference type="EMBL" id="KIN03391.1"/>
    </source>
</evidence>
<dbReference type="EMBL" id="KN832873">
    <property type="protein sequence ID" value="KIN03391.1"/>
    <property type="molecule type" value="Genomic_DNA"/>
</dbReference>
<evidence type="ECO:0000313" key="3">
    <source>
        <dbReference type="Proteomes" id="UP000054321"/>
    </source>
</evidence>
<protein>
    <recommendedName>
        <fullName evidence="1">2EXR domain-containing protein</fullName>
    </recommendedName>
</protein>
<dbReference type="HOGENOM" id="CLU_679804_0_0_1"/>
<dbReference type="Pfam" id="PF20150">
    <property type="entry name" value="2EXR"/>
    <property type="match status" value="1"/>
</dbReference>
<keyword evidence="3" id="KW-1185">Reference proteome</keyword>
<reference evidence="3" key="2">
    <citation type="submission" date="2015-01" db="EMBL/GenBank/DDBJ databases">
        <title>Evolutionary Origins and Diversification of the Mycorrhizal Mutualists.</title>
        <authorList>
            <consortium name="DOE Joint Genome Institute"/>
            <consortium name="Mycorrhizal Genomics Consortium"/>
            <person name="Kohler A."/>
            <person name="Kuo A."/>
            <person name="Nagy L.G."/>
            <person name="Floudas D."/>
            <person name="Copeland A."/>
            <person name="Barry K.W."/>
            <person name="Cichocki N."/>
            <person name="Veneault-Fourrey C."/>
            <person name="LaButti K."/>
            <person name="Lindquist E.A."/>
            <person name="Lipzen A."/>
            <person name="Lundell T."/>
            <person name="Morin E."/>
            <person name="Murat C."/>
            <person name="Riley R."/>
            <person name="Ohm R."/>
            <person name="Sun H."/>
            <person name="Tunlid A."/>
            <person name="Henrissat B."/>
            <person name="Grigoriev I.V."/>
            <person name="Hibbett D.S."/>
            <person name="Martin F."/>
        </authorList>
    </citation>
    <scope>NUCLEOTIDE SEQUENCE [LARGE SCALE GENOMIC DNA]</scope>
    <source>
        <strain evidence="3">Zn</strain>
    </source>
</reference>
<name>A0A0C3H5D0_OIDMZ</name>
<dbReference type="InParanoid" id="A0A0C3H5D0"/>
<proteinExistence type="predicted"/>
<evidence type="ECO:0000259" key="1">
    <source>
        <dbReference type="Pfam" id="PF20150"/>
    </source>
</evidence>
<gene>
    <name evidence="2" type="ORF">OIDMADRAFT_143054</name>
</gene>
<organism evidence="2 3">
    <name type="scientific">Oidiodendron maius (strain Zn)</name>
    <dbReference type="NCBI Taxonomy" id="913774"/>
    <lineage>
        <taxon>Eukaryota</taxon>
        <taxon>Fungi</taxon>
        <taxon>Dikarya</taxon>
        <taxon>Ascomycota</taxon>
        <taxon>Pezizomycotina</taxon>
        <taxon>Leotiomycetes</taxon>
        <taxon>Leotiomycetes incertae sedis</taxon>
        <taxon>Myxotrichaceae</taxon>
        <taxon>Oidiodendron</taxon>
    </lineage>
</organism>